<dbReference type="RefSeq" id="WP_092054606.1">
    <property type="nucleotide sequence ID" value="NZ_FOQD01000017.1"/>
</dbReference>
<feature type="transmembrane region" description="Helical" evidence="1">
    <location>
        <begin position="328"/>
        <end position="351"/>
    </location>
</feature>
<proteinExistence type="predicted"/>
<dbReference type="STRING" id="1576369.SAMN05421753_117125"/>
<dbReference type="NCBIfam" id="TIGR03696">
    <property type="entry name" value="Rhs_assc_core"/>
    <property type="match status" value="1"/>
</dbReference>
<evidence type="ECO:0000313" key="3">
    <source>
        <dbReference type="Proteomes" id="UP000199518"/>
    </source>
</evidence>
<dbReference type="PANTHER" id="PTHR32305:SF15">
    <property type="entry name" value="PROTEIN RHSA-RELATED"/>
    <property type="match status" value="1"/>
</dbReference>
<dbReference type="OrthoDB" id="291501at2"/>
<keyword evidence="3" id="KW-1185">Reference proteome</keyword>
<protein>
    <submittedName>
        <fullName evidence="2">RHS repeat-associated core domain-containing protein</fullName>
    </submittedName>
</protein>
<keyword evidence="1" id="KW-1133">Transmembrane helix</keyword>
<sequence length="530" mass="57148">MTDSVIATTTFGWTYDSLGRLTQETLTTDDSALTDCTTTYEFDLTGNRLTKSTVGGETVISTYDANDRLLTETSSTGTTTSYGFDHTQQTYKEIANGSVVTSKVYNTFDLQGRLATVTTETYTSGTLSTRQRVTMGYNENGVRTSSKVEVDENTDGTYEQTTTTTFLNDFRNRTGYSQVLHEIMTDINGTVTKRVEYTFGHDLIAQTVYNQSNPSGLTAVFHTDGHGSTRVLMDLTAMILQQYAYDAYGNLLNMQASAAITSYLYSGEQFDASIGQQYLRSRWYDPSTGRFTTLDPFFGQLNDPQSLHKYLYVHGDPITGIDPNGREFTVAGLVSGISIGAISGAIAGAAIEGTRAAIKQQSFQAIAYSTVTGALSGAFIGGLVGGSVYGLAAGMSYLAPGLAMSEAIGGAYIIVSAPLRGASMYETVDAAKRGDTTDFGIGLASTILGYLPIVSNASPFALVQRFLPYSVRRSISWVGVQLNKNGRSVEFDEISLGGLIENKEGKGFLNMASIDAWVQKQIIRAPFITA</sequence>
<dbReference type="InterPro" id="IPR050708">
    <property type="entry name" value="T6SS_VgrG/RHS"/>
</dbReference>
<reference evidence="3" key="1">
    <citation type="submission" date="2016-10" db="EMBL/GenBank/DDBJ databases">
        <authorList>
            <person name="Varghese N."/>
            <person name="Submissions S."/>
        </authorList>
    </citation>
    <scope>NUCLEOTIDE SEQUENCE [LARGE SCALE GENOMIC DNA]</scope>
    <source>
        <strain evidence="3">DSM 26348</strain>
    </source>
</reference>
<keyword evidence="1" id="KW-0812">Transmembrane</keyword>
<feature type="transmembrane region" description="Helical" evidence="1">
    <location>
        <begin position="397"/>
        <end position="415"/>
    </location>
</feature>
<evidence type="ECO:0000313" key="2">
    <source>
        <dbReference type="EMBL" id="SFJ28094.1"/>
    </source>
</evidence>
<dbReference type="EMBL" id="FOQD01000017">
    <property type="protein sequence ID" value="SFJ28094.1"/>
    <property type="molecule type" value="Genomic_DNA"/>
</dbReference>
<accession>A0A1I3Q1N4</accession>
<dbReference type="PANTHER" id="PTHR32305">
    <property type="match status" value="1"/>
</dbReference>
<feature type="transmembrane region" description="Helical" evidence="1">
    <location>
        <begin position="363"/>
        <end position="385"/>
    </location>
</feature>
<dbReference type="AlphaFoldDB" id="A0A1I3Q1N4"/>
<dbReference type="InterPro" id="IPR022385">
    <property type="entry name" value="Rhs_assc_core"/>
</dbReference>
<gene>
    <name evidence="2" type="ORF">SAMN05421753_117125</name>
</gene>
<name>A0A1I3Q1N4_9PLAN</name>
<evidence type="ECO:0000256" key="1">
    <source>
        <dbReference type="SAM" id="Phobius"/>
    </source>
</evidence>
<organism evidence="2 3">
    <name type="scientific">Planctomicrobium piriforme</name>
    <dbReference type="NCBI Taxonomy" id="1576369"/>
    <lineage>
        <taxon>Bacteria</taxon>
        <taxon>Pseudomonadati</taxon>
        <taxon>Planctomycetota</taxon>
        <taxon>Planctomycetia</taxon>
        <taxon>Planctomycetales</taxon>
        <taxon>Planctomycetaceae</taxon>
        <taxon>Planctomicrobium</taxon>
    </lineage>
</organism>
<dbReference type="Gene3D" id="2.180.10.10">
    <property type="entry name" value="RHS repeat-associated core"/>
    <property type="match status" value="1"/>
</dbReference>
<dbReference type="Proteomes" id="UP000199518">
    <property type="component" value="Unassembled WGS sequence"/>
</dbReference>
<keyword evidence="1" id="KW-0472">Membrane</keyword>